<dbReference type="EMBL" id="CAKOGP040001770">
    <property type="protein sequence ID" value="CAJ1950500.1"/>
    <property type="molecule type" value="Genomic_DNA"/>
</dbReference>
<comment type="function">
    <text evidence="4">Responsible for synthesis of pseudouridine from uracil.</text>
</comment>
<feature type="signal peptide" evidence="6">
    <location>
        <begin position="1"/>
        <end position="24"/>
    </location>
</feature>
<dbReference type="AlphaFoldDB" id="A0AAD2FRG8"/>
<feature type="domain" description="Pseudouridine synthase RsuA/RluA-like" evidence="7">
    <location>
        <begin position="188"/>
        <end position="387"/>
    </location>
</feature>
<dbReference type="PROSITE" id="PS01129">
    <property type="entry name" value="PSI_RLU"/>
    <property type="match status" value="1"/>
</dbReference>
<dbReference type="InterPro" id="IPR050188">
    <property type="entry name" value="RluA_PseudoU_synthase"/>
</dbReference>
<feature type="chain" id="PRO_5042252409" description="Pseudouridine synthase" evidence="6">
    <location>
        <begin position="25"/>
        <end position="465"/>
    </location>
</feature>
<sequence>MMAQFHTQKTLLLALALQLSAVYSFSIQYGPKKLNIGKQQTTPLWAKPPPTTNFDLEAIEAMEAKWDMEEAMGTDDVGEEDDILSDGLGGTSEENVVLLQVPDELDGKRIDAALSKLDSSLSRSTCGALVADGNIQLVGANGDLKVLSRKSHKVSFGDTLRVTMPKEEKPTEIVAQDLPLNILYEDEHMIVLNKAAGMVVHPAAGNWDGTVVNALAHYLLQSPYGAGEFVGSETNTKTALQADDPAGADGEVISFRPGIVHRLDKGTTGILVVAKTTQSLGTLSEAFAARTVKKTYLAVTVGNPGKRVAIDKPIGRHPIHRQRMRVVPDPHRRDSSGIAPKDRLTGPKQKGRRALSYVDTLAFDGKLSVAQVRIETGRTHQIRVHLQDRHTPIYGDDVYGIEAWNKQLVKKHGIARPLLHAYKLELSHPITGEKMVFTAPMAEDMKGIASVIWPTGVEEFPEVFQ</sequence>
<dbReference type="Gene3D" id="3.30.2350.10">
    <property type="entry name" value="Pseudouridine synthase"/>
    <property type="match status" value="1"/>
</dbReference>
<dbReference type="GO" id="GO:0000455">
    <property type="term" value="P:enzyme-directed rRNA pseudouridine synthesis"/>
    <property type="evidence" value="ECO:0007669"/>
    <property type="project" value="TreeGrafter"/>
</dbReference>
<keyword evidence="9" id="KW-1185">Reference proteome</keyword>
<dbReference type="CDD" id="cd00165">
    <property type="entry name" value="S4"/>
    <property type="match status" value="1"/>
</dbReference>
<evidence type="ECO:0000256" key="6">
    <source>
        <dbReference type="SAM" id="SignalP"/>
    </source>
</evidence>
<evidence type="ECO:0000259" key="7">
    <source>
        <dbReference type="Pfam" id="PF00849"/>
    </source>
</evidence>
<accession>A0AAD2FRG8</accession>
<proteinExistence type="inferred from homology"/>
<keyword evidence="2 4" id="KW-0413">Isomerase</keyword>
<feature type="active site" evidence="3">
    <location>
        <position position="264"/>
    </location>
</feature>
<dbReference type="InterPro" id="IPR036986">
    <property type="entry name" value="S4_RNA-bd_sf"/>
</dbReference>
<evidence type="ECO:0000256" key="5">
    <source>
        <dbReference type="SAM" id="MobiDB-lite"/>
    </source>
</evidence>
<dbReference type="InterPro" id="IPR006224">
    <property type="entry name" value="PsdUridine_synth_RluA-like_CS"/>
</dbReference>
<evidence type="ECO:0000313" key="8">
    <source>
        <dbReference type="EMBL" id="CAJ1950500.1"/>
    </source>
</evidence>
<dbReference type="PANTHER" id="PTHR21600:SF44">
    <property type="entry name" value="RIBOSOMAL LARGE SUBUNIT PSEUDOURIDINE SYNTHASE D"/>
    <property type="match status" value="1"/>
</dbReference>
<feature type="region of interest" description="Disordered" evidence="5">
    <location>
        <begin position="327"/>
        <end position="350"/>
    </location>
</feature>
<reference evidence="8" key="1">
    <citation type="submission" date="2023-08" db="EMBL/GenBank/DDBJ databases">
        <authorList>
            <person name="Audoor S."/>
            <person name="Bilcke G."/>
        </authorList>
    </citation>
    <scope>NUCLEOTIDE SEQUENCE</scope>
</reference>
<dbReference type="Proteomes" id="UP001295423">
    <property type="component" value="Unassembled WGS sequence"/>
</dbReference>
<evidence type="ECO:0000313" key="9">
    <source>
        <dbReference type="Proteomes" id="UP001295423"/>
    </source>
</evidence>
<dbReference type="GO" id="GO:0003723">
    <property type="term" value="F:RNA binding"/>
    <property type="evidence" value="ECO:0007669"/>
    <property type="project" value="InterPro"/>
</dbReference>
<dbReference type="Gene3D" id="3.10.290.10">
    <property type="entry name" value="RNA-binding S4 domain"/>
    <property type="match status" value="1"/>
</dbReference>
<dbReference type="InterPro" id="IPR020103">
    <property type="entry name" value="PsdUridine_synth_cat_dom_sf"/>
</dbReference>
<evidence type="ECO:0000256" key="2">
    <source>
        <dbReference type="ARBA" id="ARBA00023235"/>
    </source>
</evidence>
<comment type="caution">
    <text evidence="8">The sequence shown here is derived from an EMBL/GenBank/DDBJ whole genome shotgun (WGS) entry which is preliminary data.</text>
</comment>
<dbReference type="InterPro" id="IPR006225">
    <property type="entry name" value="PsdUridine_synth_RluC/D"/>
</dbReference>
<keyword evidence="6" id="KW-0732">Signal</keyword>
<organism evidence="8 9">
    <name type="scientific">Cylindrotheca closterium</name>
    <dbReference type="NCBI Taxonomy" id="2856"/>
    <lineage>
        <taxon>Eukaryota</taxon>
        <taxon>Sar</taxon>
        <taxon>Stramenopiles</taxon>
        <taxon>Ochrophyta</taxon>
        <taxon>Bacillariophyta</taxon>
        <taxon>Bacillariophyceae</taxon>
        <taxon>Bacillariophycidae</taxon>
        <taxon>Bacillariales</taxon>
        <taxon>Bacillariaceae</taxon>
        <taxon>Cylindrotheca</taxon>
    </lineage>
</organism>
<evidence type="ECO:0000256" key="3">
    <source>
        <dbReference type="PIRSR" id="PIRSR606225-1"/>
    </source>
</evidence>
<dbReference type="PANTHER" id="PTHR21600">
    <property type="entry name" value="MITOCHONDRIAL RNA PSEUDOURIDINE SYNTHASE"/>
    <property type="match status" value="1"/>
</dbReference>
<dbReference type="GO" id="GO:0009982">
    <property type="term" value="F:pseudouridine synthase activity"/>
    <property type="evidence" value="ECO:0007669"/>
    <property type="project" value="InterPro"/>
</dbReference>
<dbReference type="NCBIfam" id="TIGR00005">
    <property type="entry name" value="rluA_subfam"/>
    <property type="match status" value="1"/>
</dbReference>
<dbReference type="InterPro" id="IPR006145">
    <property type="entry name" value="PsdUridine_synth_RsuA/RluA"/>
</dbReference>
<protein>
    <recommendedName>
        <fullName evidence="4">Pseudouridine synthase</fullName>
        <ecNumber evidence="4">5.4.99.-</ecNumber>
    </recommendedName>
</protein>
<feature type="compositionally biased region" description="Basic and acidic residues" evidence="5">
    <location>
        <begin position="327"/>
        <end position="345"/>
    </location>
</feature>
<comment type="catalytic activity">
    <reaction evidence="4">
        <text>a uridine in RNA = a pseudouridine in RNA</text>
        <dbReference type="Rhea" id="RHEA:48348"/>
        <dbReference type="Rhea" id="RHEA-COMP:12068"/>
        <dbReference type="Rhea" id="RHEA-COMP:12069"/>
        <dbReference type="ChEBI" id="CHEBI:65314"/>
        <dbReference type="ChEBI" id="CHEBI:65315"/>
    </reaction>
</comment>
<dbReference type="Pfam" id="PF00849">
    <property type="entry name" value="PseudoU_synth_2"/>
    <property type="match status" value="1"/>
</dbReference>
<dbReference type="SUPFAM" id="SSF55120">
    <property type="entry name" value="Pseudouridine synthase"/>
    <property type="match status" value="1"/>
</dbReference>
<dbReference type="EC" id="5.4.99.-" evidence="4"/>
<dbReference type="CDD" id="cd02869">
    <property type="entry name" value="PseudoU_synth_RluA_like"/>
    <property type="match status" value="1"/>
</dbReference>
<evidence type="ECO:0000256" key="1">
    <source>
        <dbReference type="ARBA" id="ARBA00010876"/>
    </source>
</evidence>
<comment type="similarity">
    <text evidence="1 4">Belongs to the pseudouridine synthase RluA family.</text>
</comment>
<gene>
    <name evidence="8" type="ORF">CYCCA115_LOCUS12610</name>
</gene>
<name>A0AAD2FRG8_9STRA</name>
<evidence type="ECO:0000256" key="4">
    <source>
        <dbReference type="RuleBase" id="RU362028"/>
    </source>
</evidence>